<dbReference type="SMART" id="SM00228">
    <property type="entry name" value="PDZ"/>
    <property type="match status" value="1"/>
</dbReference>
<protein>
    <submittedName>
        <fullName evidence="2">Predicted metalloprotease, contains C-terminal PDZ domain</fullName>
    </submittedName>
</protein>
<dbReference type="PROSITE" id="PS50106">
    <property type="entry name" value="PDZ"/>
    <property type="match status" value="1"/>
</dbReference>
<keyword evidence="2" id="KW-0482">Metalloprotease</keyword>
<organism evidence="2 3">
    <name type="scientific">Ohtaekwangia koreensis</name>
    <dbReference type="NCBI Taxonomy" id="688867"/>
    <lineage>
        <taxon>Bacteria</taxon>
        <taxon>Pseudomonadati</taxon>
        <taxon>Bacteroidota</taxon>
        <taxon>Cytophagia</taxon>
        <taxon>Cytophagales</taxon>
        <taxon>Fulvivirgaceae</taxon>
        <taxon>Ohtaekwangia</taxon>
    </lineage>
</organism>
<dbReference type="Gene3D" id="2.60.40.3650">
    <property type="match status" value="1"/>
</dbReference>
<feature type="domain" description="PDZ" evidence="1">
    <location>
        <begin position="484"/>
        <end position="560"/>
    </location>
</feature>
<reference evidence="2 3" key="1">
    <citation type="submission" date="2017-02" db="EMBL/GenBank/DDBJ databases">
        <authorList>
            <person name="Peterson S.W."/>
        </authorList>
    </citation>
    <scope>NUCLEOTIDE SEQUENCE [LARGE SCALE GENOMIC DNA]</scope>
    <source>
        <strain evidence="2 3">DSM 25262</strain>
    </source>
</reference>
<dbReference type="Pfam" id="PF17899">
    <property type="entry name" value="Peptidase_M61_N"/>
    <property type="match status" value="1"/>
</dbReference>
<dbReference type="GO" id="GO:0008237">
    <property type="term" value="F:metallopeptidase activity"/>
    <property type="evidence" value="ECO:0007669"/>
    <property type="project" value="UniProtKB-KW"/>
</dbReference>
<dbReference type="InterPro" id="IPR001478">
    <property type="entry name" value="PDZ"/>
</dbReference>
<keyword evidence="2" id="KW-0645">Protease</keyword>
<keyword evidence="3" id="KW-1185">Reference proteome</keyword>
<dbReference type="Pfam" id="PF13180">
    <property type="entry name" value="PDZ_2"/>
    <property type="match status" value="1"/>
</dbReference>
<evidence type="ECO:0000313" key="2">
    <source>
        <dbReference type="EMBL" id="SKC86083.1"/>
    </source>
</evidence>
<name>A0A1T5MDB0_9BACT</name>
<sequence length="601" mass="68815">MNISRYFWYLTIIILFAVFQVKAQTVGGAMKFSVSMENPNTHYYHITLTCEDVKGEYLDFKLPAWTPGYYWLVNFARNVVSFRAETSDGKLLSWQKTTKNTWRVTTKQVKTVTIRYDVYANTQSVADPFLDEARGYISPAGVFMYIDGALKHPSTIEIKPYKSWNKITTGLDLVPGKSNTYIAPDFDVLYDSPILVGNQEILSFDVQGIPHFIAFEEPEKFNKQKLASDLKQMIESAVKVVNDIPYKHYTFIIMGEGRGGLEHSNSTAVFSNGAVYNNADTEGYKRWLNFLTHEYFHLYNIKSIRPIALGPFNYDQENYTNMLWVSEGFTVYYEYLILNRAGLISRNDVLKFLQGDILQYENIPGRLFQSATESSFDTWIQFFNRSDNTANTTISYYNKGAVLGMLLDLKIRHETKNRKSLDDVMRSLYTIYFKEKQRGFTDDEFRQTCETVAGTSLQEIFEYASTTQAIDYSKYLAYAGLSIDVTPDKASGGHLGVSFQNESEKLIVSQVEWNSPAWHAGLSSQDIILKVNEQSANRQNVEQILKSSRAGDVIKLQYTHRGRQHDVAITVGESMLHTFEMAPFKTPDALQALILKDWLRN</sequence>
<dbReference type="AlphaFoldDB" id="A0A1T5MDB0"/>
<accession>A0A1T5MDB0</accession>
<dbReference type="Gene3D" id="2.30.42.10">
    <property type="match status" value="1"/>
</dbReference>
<dbReference type="SUPFAM" id="SSF55486">
    <property type="entry name" value="Metalloproteases ('zincins'), catalytic domain"/>
    <property type="match status" value="1"/>
</dbReference>
<gene>
    <name evidence="2" type="ORF">SAMN05660236_5058</name>
</gene>
<dbReference type="EMBL" id="FUZU01000004">
    <property type="protein sequence ID" value="SKC86083.1"/>
    <property type="molecule type" value="Genomic_DNA"/>
</dbReference>
<dbReference type="OrthoDB" id="9778516at2"/>
<dbReference type="SUPFAM" id="SSF50156">
    <property type="entry name" value="PDZ domain-like"/>
    <property type="match status" value="1"/>
</dbReference>
<dbReference type="InterPro" id="IPR036034">
    <property type="entry name" value="PDZ_sf"/>
</dbReference>
<evidence type="ECO:0000313" key="3">
    <source>
        <dbReference type="Proteomes" id="UP000190961"/>
    </source>
</evidence>
<dbReference type="STRING" id="688867.SAMN05660236_5058"/>
<keyword evidence="2" id="KW-0378">Hydrolase</keyword>
<dbReference type="InterPro" id="IPR040756">
    <property type="entry name" value="Peptidase_M61_N"/>
</dbReference>
<dbReference type="Pfam" id="PF05299">
    <property type="entry name" value="Peptidase_M61"/>
    <property type="match status" value="1"/>
</dbReference>
<dbReference type="InterPro" id="IPR027268">
    <property type="entry name" value="Peptidase_M4/M1_CTD_sf"/>
</dbReference>
<proteinExistence type="predicted"/>
<dbReference type="GO" id="GO:0006508">
    <property type="term" value="P:proteolysis"/>
    <property type="evidence" value="ECO:0007669"/>
    <property type="project" value="UniProtKB-KW"/>
</dbReference>
<dbReference type="RefSeq" id="WP_079689560.1">
    <property type="nucleotide sequence ID" value="NZ_FUZU01000004.1"/>
</dbReference>
<evidence type="ECO:0000259" key="1">
    <source>
        <dbReference type="PROSITE" id="PS50106"/>
    </source>
</evidence>
<dbReference type="InterPro" id="IPR024191">
    <property type="entry name" value="Peptidase_M61"/>
</dbReference>
<dbReference type="PIRSF" id="PIRSF016493">
    <property type="entry name" value="Glycyl_aminpptds"/>
    <property type="match status" value="1"/>
</dbReference>
<dbReference type="Proteomes" id="UP000190961">
    <property type="component" value="Unassembled WGS sequence"/>
</dbReference>
<dbReference type="InterPro" id="IPR007963">
    <property type="entry name" value="Peptidase_M61_catalytic"/>
</dbReference>
<dbReference type="Gene3D" id="1.10.390.10">
    <property type="entry name" value="Neutral Protease Domain 2"/>
    <property type="match status" value="1"/>
</dbReference>